<sequence>MVQGPLDSDTATLVHRDVTSHLLLTNGSPEAALTGEQRADEHSDLVLLELRRTHA</sequence>
<name>A0A640SMV7_9ACTN</name>
<organism evidence="1 2">
    <name type="scientific">Streptomyces glebosus</name>
    <dbReference type="NCBI Taxonomy" id="249580"/>
    <lineage>
        <taxon>Bacteria</taxon>
        <taxon>Bacillati</taxon>
        <taxon>Actinomycetota</taxon>
        <taxon>Actinomycetes</taxon>
        <taxon>Kitasatosporales</taxon>
        <taxon>Streptomycetaceae</taxon>
        <taxon>Streptomyces</taxon>
    </lineage>
</organism>
<accession>A0A640SMV7</accession>
<keyword evidence="2" id="KW-1185">Reference proteome</keyword>
<reference evidence="1 2" key="1">
    <citation type="submission" date="2019-12" db="EMBL/GenBank/DDBJ databases">
        <title>Whole genome shotgun sequence of Streptomyces hygroscopicus subsp. glebosus NBRC 13786.</title>
        <authorList>
            <person name="Ichikawa N."/>
            <person name="Kimura A."/>
            <person name="Kitahashi Y."/>
            <person name="Komaki H."/>
            <person name="Tamura T."/>
        </authorList>
    </citation>
    <scope>NUCLEOTIDE SEQUENCE [LARGE SCALE GENOMIC DNA]</scope>
    <source>
        <strain evidence="1 2">NBRC 13786</strain>
    </source>
</reference>
<comment type="caution">
    <text evidence="1">The sequence shown here is derived from an EMBL/GenBank/DDBJ whole genome shotgun (WGS) entry which is preliminary data.</text>
</comment>
<dbReference type="AlphaFoldDB" id="A0A640SMV7"/>
<protein>
    <submittedName>
        <fullName evidence="1">Uncharacterized protein</fullName>
    </submittedName>
</protein>
<evidence type="ECO:0000313" key="2">
    <source>
        <dbReference type="Proteomes" id="UP000430079"/>
    </source>
</evidence>
<proteinExistence type="predicted"/>
<dbReference type="Proteomes" id="UP000430079">
    <property type="component" value="Unassembled WGS sequence"/>
</dbReference>
<dbReference type="EMBL" id="BLIO01000001">
    <property type="protein sequence ID" value="GFE12418.1"/>
    <property type="molecule type" value="Genomic_DNA"/>
</dbReference>
<evidence type="ECO:0000313" key="1">
    <source>
        <dbReference type="EMBL" id="GFE12418.1"/>
    </source>
</evidence>
<gene>
    <name evidence="1" type="ORF">Sgleb_04650</name>
</gene>